<name>A0ABR0MDF6_GOSAR</name>
<keyword evidence="3" id="KW-1185">Reference proteome</keyword>
<accession>A0ABR0MDF6</accession>
<proteinExistence type="predicted"/>
<organism evidence="2 3">
    <name type="scientific">Gossypium arboreum</name>
    <name type="common">Tree cotton</name>
    <name type="synonym">Gossypium nanking</name>
    <dbReference type="NCBI Taxonomy" id="29729"/>
    <lineage>
        <taxon>Eukaryota</taxon>
        <taxon>Viridiplantae</taxon>
        <taxon>Streptophyta</taxon>
        <taxon>Embryophyta</taxon>
        <taxon>Tracheophyta</taxon>
        <taxon>Spermatophyta</taxon>
        <taxon>Magnoliopsida</taxon>
        <taxon>eudicotyledons</taxon>
        <taxon>Gunneridae</taxon>
        <taxon>Pentapetalae</taxon>
        <taxon>rosids</taxon>
        <taxon>malvids</taxon>
        <taxon>Malvales</taxon>
        <taxon>Malvaceae</taxon>
        <taxon>Malvoideae</taxon>
        <taxon>Gossypium</taxon>
    </lineage>
</organism>
<reference evidence="2 3" key="1">
    <citation type="submission" date="2023-03" db="EMBL/GenBank/DDBJ databases">
        <title>WGS of Gossypium arboreum.</title>
        <authorList>
            <person name="Yu D."/>
        </authorList>
    </citation>
    <scope>NUCLEOTIDE SEQUENCE [LARGE SCALE GENOMIC DNA]</scope>
    <source>
        <tissue evidence="2">Leaf</tissue>
    </source>
</reference>
<protein>
    <submittedName>
        <fullName evidence="2">Uncharacterized protein</fullName>
    </submittedName>
</protein>
<comment type="caution">
    <text evidence="2">The sequence shown here is derived from an EMBL/GenBank/DDBJ whole genome shotgun (WGS) entry which is preliminary data.</text>
</comment>
<evidence type="ECO:0000313" key="2">
    <source>
        <dbReference type="EMBL" id="KAK5771312.1"/>
    </source>
</evidence>
<feature type="compositionally biased region" description="Acidic residues" evidence="1">
    <location>
        <begin position="31"/>
        <end position="40"/>
    </location>
</feature>
<sequence length="71" mass="8150">MLEQKHDAALKKALQNNFTKAMPIFPKELLSDDEEEDEEPATTHKHNKEPTGDEESIEFVHLESDKEGDDQ</sequence>
<feature type="region of interest" description="Disordered" evidence="1">
    <location>
        <begin position="21"/>
        <end position="71"/>
    </location>
</feature>
<dbReference type="EMBL" id="JARKNE010000013">
    <property type="protein sequence ID" value="KAK5771312.1"/>
    <property type="molecule type" value="Genomic_DNA"/>
</dbReference>
<evidence type="ECO:0000256" key="1">
    <source>
        <dbReference type="SAM" id="MobiDB-lite"/>
    </source>
</evidence>
<gene>
    <name evidence="2" type="ORF">PVK06_047508</name>
</gene>
<dbReference type="Proteomes" id="UP001358586">
    <property type="component" value="Chromosome 13"/>
</dbReference>
<evidence type="ECO:0000313" key="3">
    <source>
        <dbReference type="Proteomes" id="UP001358586"/>
    </source>
</evidence>